<accession>A0A3P8B3P5</accession>
<feature type="region of interest" description="Disordered" evidence="1">
    <location>
        <begin position="1"/>
        <end position="55"/>
    </location>
</feature>
<organism evidence="2">
    <name type="scientific">Heligmosomoides polygyrus</name>
    <name type="common">Parasitic roundworm</name>
    <dbReference type="NCBI Taxonomy" id="6339"/>
    <lineage>
        <taxon>Eukaryota</taxon>
        <taxon>Metazoa</taxon>
        <taxon>Ecdysozoa</taxon>
        <taxon>Nematoda</taxon>
        <taxon>Chromadorea</taxon>
        <taxon>Rhabditida</taxon>
        <taxon>Rhabditina</taxon>
        <taxon>Rhabditomorpha</taxon>
        <taxon>Strongyloidea</taxon>
        <taxon>Heligmosomidae</taxon>
        <taxon>Heligmosomoides</taxon>
    </lineage>
</organism>
<reference evidence="2" key="1">
    <citation type="submission" date="2018-11" db="EMBL/GenBank/DDBJ databases">
        <authorList>
            <consortium name="Pathogen Informatics"/>
        </authorList>
    </citation>
    <scope>NUCLEOTIDE SEQUENCE [LARGE SCALE GENOMIC DNA]</scope>
</reference>
<evidence type="ECO:0000313" key="2">
    <source>
        <dbReference type="EMBL" id="VDO99163.1"/>
    </source>
</evidence>
<dbReference type="EMBL" id="UZAH01028299">
    <property type="protein sequence ID" value="VDO99163.1"/>
    <property type="molecule type" value="Genomic_DNA"/>
</dbReference>
<gene>
    <name evidence="2" type="ORF">HPBE_LOCUS14298</name>
</gene>
<evidence type="ECO:0000256" key="1">
    <source>
        <dbReference type="SAM" id="MobiDB-lite"/>
    </source>
</evidence>
<name>A0A3P8B3P5_HELPZ</name>
<feature type="compositionally biased region" description="Basic residues" evidence="1">
    <location>
        <begin position="1"/>
        <end position="10"/>
    </location>
</feature>
<protein>
    <submittedName>
        <fullName evidence="2">Uncharacterized protein</fullName>
    </submittedName>
</protein>
<sequence length="100" mass="11516">MKAHLLHRPRRLEFTTTTTSPPPPPPPHHLTRFRPRPRAHALRRQRRTTGRDPSRVARVRVCNCEKTSVICDVVSPLEPPRRATTLERRSKGDVCIGLCR</sequence>
<proteinExistence type="predicted"/>
<feature type="compositionally biased region" description="Basic residues" evidence="1">
    <location>
        <begin position="29"/>
        <end position="48"/>
    </location>
</feature>
<dbReference type="AlphaFoldDB" id="A0A3P8B3P5"/>